<evidence type="ECO:0000313" key="2">
    <source>
        <dbReference type="EMBL" id="AOW21013.1"/>
    </source>
</evidence>
<organism evidence="2 3">
    <name type="scientific">Urechidicola croceus</name>
    <dbReference type="NCBI Taxonomy" id="1850246"/>
    <lineage>
        <taxon>Bacteria</taxon>
        <taxon>Pseudomonadati</taxon>
        <taxon>Bacteroidota</taxon>
        <taxon>Flavobacteriia</taxon>
        <taxon>Flavobacteriales</taxon>
        <taxon>Flavobacteriaceae</taxon>
        <taxon>Urechidicola</taxon>
    </lineage>
</organism>
<dbReference type="Pfam" id="PF07396">
    <property type="entry name" value="Porin_O_P"/>
    <property type="match status" value="1"/>
</dbReference>
<dbReference type="RefSeq" id="WP_070237177.1">
    <property type="nucleotide sequence ID" value="NZ_CP017478.1"/>
</dbReference>
<keyword evidence="3" id="KW-1185">Reference proteome</keyword>
<dbReference type="InterPro" id="IPR010870">
    <property type="entry name" value="Porin_O/P"/>
</dbReference>
<gene>
    <name evidence="2" type="ORF">LPB138_10130</name>
</gene>
<dbReference type="OrthoDB" id="5442696at2"/>
<reference evidence="2 3" key="1">
    <citation type="submission" date="2016-10" db="EMBL/GenBank/DDBJ databases">
        <title>Lutibacter sp. LPB0138, isolated from marine gastropod.</title>
        <authorList>
            <person name="Kim E."/>
            <person name="Yi H."/>
        </authorList>
    </citation>
    <scope>NUCLEOTIDE SEQUENCE [LARGE SCALE GENOMIC DNA]</scope>
    <source>
        <strain evidence="2 3">LPB0138</strain>
    </source>
</reference>
<dbReference type="Gene3D" id="2.40.160.10">
    <property type="entry name" value="Porin"/>
    <property type="match status" value="1"/>
</dbReference>
<dbReference type="EMBL" id="CP017478">
    <property type="protein sequence ID" value="AOW21013.1"/>
    <property type="molecule type" value="Genomic_DNA"/>
</dbReference>
<feature type="chain" id="PRO_5009110874" description="Porin" evidence="1">
    <location>
        <begin position="22"/>
        <end position="347"/>
    </location>
</feature>
<protein>
    <recommendedName>
        <fullName evidence="4">Porin</fullName>
    </recommendedName>
</protein>
<name>A0A1D8P8V1_9FLAO</name>
<evidence type="ECO:0000256" key="1">
    <source>
        <dbReference type="SAM" id="SignalP"/>
    </source>
</evidence>
<dbReference type="AlphaFoldDB" id="A0A1D8P8V1"/>
<sequence>MMNFKTVLRLLLYSFVLSINAQEKKDNLLVSKSNNGLKFENSNKSIQLNTGGRIINDIGVFSLNNEAEINGYDLYSKNGNEFRRIQLYTSGELFQNYNYKIDVNFAEGKVTLMDTYLTLKNIPSLGNIRVDYFFESFRLDAITSHKYTTFTEKSLPTSIIPVRNTDVMIFNSTKNKRFSWQVTYFNGANKLTSDKQKSNGEYTATSRIAGSVIKTTNNLLHLGFSHSYRKQQSDQIFQFKVPPETHTANSYLNSNIENVTNVNLFNIETVLFHNSITLQTEYTYSTIKSSIENNHFNSYYSQLSYFISGEKKTFRNSIQNFGRIKPNKNLGTNGFGALELKELTMKI</sequence>
<keyword evidence="1" id="KW-0732">Signal</keyword>
<evidence type="ECO:0008006" key="4">
    <source>
        <dbReference type="Google" id="ProtNLM"/>
    </source>
</evidence>
<feature type="signal peptide" evidence="1">
    <location>
        <begin position="1"/>
        <end position="21"/>
    </location>
</feature>
<dbReference type="KEGG" id="lul:LPB138_10130"/>
<dbReference type="Proteomes" id="UP000176050">
    <property type="component" value="Chromosome"/>
</dbReference>
<accession>A0A1D8P8V1</accession>
<proteinExistence type="predicted"/>
<evidence type="ECO:0000313" key="3">
    <source>
        <dbReference type="Proteomes" id="UP000176050"/>
    </source>
</evidence>
<dbReference type="InterPro" id="IPR023614">
    <property type="entry name" value="Porin_dom_sf"/>
</dbReference>